<dbReference type="EMBL" id="QFQP01000003">
    <property type="protein sequence ID" value="PZR16556.1"/>
    <property type="molecule type" value="Genomic_DNA"/>
</dbReference>
<name>A0A2W5TVX6_9BACT</name>
<proteinExistence type="predicted"/>
<evidence type="ECO:0000256" key="3">
    <source>
        <dbReference type="ARBA" id="ARBA00022777"/>
    </source>
</evidence>
<dbReference type="Pfam" id="PF00069">
    <property type="entry name" value="Pkinase"/>
    <property type="match status" value="1"/>
</dbReference>
<gene>
    <name evidence="7" type="ORF">DI536_05155</name>
</gene>
<sequence length="894" mass="97835">MPCLEAHRLRGTLTDAERDHVEGCARCREASSRMSSLSLTFDSQRTARRDAPADGVLAEGSTVGAYEVRRRLGSGAMGAVYAAWDPRLEREVALKVLHLDGDLLVEARLLAKLSHPNVVAVHEVLSWNERAVLVMELVRGQTLRGWLAQPRRTNAEVLATLQQCAEGLAAAHAAGIVHRDFKPDNVLVDENGRARLVDFGLALQGRVGGGLAGSPAYMPLRQLEGAPADARSDQYAWWVTTYEALTGRVPHDAPTLEGLIAARRTGEIDLAKIPRWLRSSVLRGLSHDPSRRFASMREAASAITPPRRFGRVFAAVVALAAAAVMAWPAPSPCDQLPVTSASLLARTQVPALVNAVNAYADAQVACRELPKQAQAERARCLEVVGRELDVALDALAISPGFPPALSARVLKRVRPAARCGRPSPPLSTAEPDRAALLESLRAQLRFDALRAQGDFQAAADLASQHARAVDTVAGPTVRAWAGLNEASALSTIWQADKTTRRLRELERIAGIGAREQTWILLGRWMFECHTGSREHCHVAQAQAERAVADLDEPWANAFALEVRTVASQQPPPVAELIAAWRAIPGADFELQRAISNELNGALVSSDPVRRREALTAARGLTLDNLRARQAQLSLEVAVAVEESDLAAAAAALAALDALTGDGPDLQSARFDARWLTLLARGDAKGALELASRMPTNEPRARYRRLLIEFSALTELENPRARQLLDRLDLIANDLHETDTWFYEDALVRYALRTGDVALLERVPVAPELELLRDWQIAVLKRDEAAEQAVYDAARSTRGELGEWLLLEAAARDGRFEYVAEVAPRLRARSRSSPLQQQVQLVEAWARWKLAQPEAACRLVSLEMTMTAPTPRQRERLDTLRRSCRSLGRTPWPGQ</sequence>
<dbReference type="Gene3D" id="1.10.510.10">
    <property type="entry name" value="Transferase(Phosphotransferase) domain 1"/>
    <property type="match status" value="1"/>
</dbReference>
<keyword evidence="3" id="KW-0418">Kinase</keyword>
<keyword evidence="2 5" id="KW-0547">Nucleotide-binding</keyword>
<dbReference type="InterPro" id="IPR008271">
    <property type="entry name" value="Ser/Thr_kinase_AS"/>
</dbReference>
<dbReference type="PROSITE" id="PS00107">
    <property type="entry name" value="PROTEIN_KINASE_ATP"/>
    <property type="match status" value="1"/>
</dbReference>
<dbReference type="PROSITE" id="PS50011">
    <property type="entry name" value="PROTEIN_KINASE_DOM"/>
    <property type="match status" value="1"/>
</dbReference>
<evidence type="ECO:0000259" key="6">
    <source>
        <dbReference type="PROSITE" id="PS50011"/>
    </source>
</evidence>
<evidence type="ECO:0000256" key="2">
    <source>
        <dbReference type="ARBA" id="ARBA00022741"/>
    </source>
</evidence>
<evidence type="ECO:0000256" key="5">
    <source>
        <dbReference type="PROSITE-ProRule" id="PRU10141"/>
    </source>
</evidence>
<dbReference type="Gene3D" id="3.30.200.20">
    <property type="entry name" value="Phosphorylase Kinase, domain 1"/>
    <property type="match status" value="1"/>
</dbReference>
<dbReference type="SUPFAM" id="SSF56112">
    <property type="entry name" value="Protein kinase-like (PK-like)"/>
    <property type="match status" value="1"/>
</dbReference>
<dbReference type="GO" id="GO:0005524">
    <property type="term" value="F:ATP binding"/>
    <property type="evidence" value="ECO:0007669"/>
    <property type="project" value="UniProtKB-UniRule"/>
</dbReference>
<dbReference type="PANTHER" id="PTHR43289:SF6">
    <property type="entry name" value="SERINE_THREONINE-PROTEIN KINASE NEKL-3"/>
    <property type="match status" value="1"/>
</dbReference>
<dbReference type="Proteomes" id="UP000249061">
    <property type="component" value="Unassembled WGS sequence"/>
</dbReference>
<feature type="binding site" evidence="5">
    <location>
        <position position="95"/>
    </location>
    <ligand>
        <name>ATP</name>
        <dbReference type="ChEBI" id="CHEBI:30616"/>
    </ligand>
</feature>
<dbReference type="AlphaFoldDB" id="A0A2W5TVX6"/>
<dbReference type="InterPro" id="IPR011009">
    <property type="entry name" value="Kinase-like_dom_sf"/>
</dbReference>
<protein>
    <recommendedName>
        <fullName evidence="6">Protein kinase domain-containing protein</fullName>
    </recommendedName>
</protein>
<dbReference type="GO" id="GO:0004674">
    <property type="term" value="F:protein serine/threonine kinase activity"/>
    <property type="evidence" value="ECO:0007669"/>
    <property type="project" value="TreeGrafter"/>
</dbReference>
<evidence type="ECO:0000256" key="1">
    <source>
        <dbReference type="ARBA" id="ARBA00022679"/>
    </source>
</evidence>
<reference evidence="7 8" key="1">
    <citation type="submission" date="2017-08" db="EMBL/GenBank/DDBJ databases">
        <title>Infants hospitalized years apart are colonized by the same room-sourced microbial strains.</title>
        <authorList>
            <person name="Brooks B."/>
            <person name="Olm M.R."/>
            <person name="Firek B.A."/>
            <person name="Baker R."/>
            <person name="Thomas B.C."/>
            <person name="Morowitz M.J."/>
            <person name="Banfield J.F."/>
        </authorList>
    </citation>
    <scope>NUCLEOTIDE SEQUENCE [LARGE SCALE GENOMIC DNA]</scope>
    <source>
        <strain evidence="7">S2_003_000_R2_14</strain>
    </source>
</reference>
<keyword evidence="1" id="KW-0808">Transferase</keyword>
<comment type="caution">
    <text evidence="7">The sequence shown here is derived from an EMBL/GenBank/DDBJ whole genome shotgun (WGS) entry which is preliminary data.</text>
</comment>
<dbReference type="PANTHER" id="PTHR43289">
    <property type="entry name" value="MITOGEN-ACTIVATED PROTEIN KINASE KINASE KINASE 20-RELATED"/>
    <property type="match status" value="1"/>
</dbReference>
<evidence type="ECO:0000313" key="8">
    <source>
        <dbReference type="Proteomes" id="UP000249061"/>
    </source>
</evidence>
<dbReference type="InterPro" id="IPR017441">
    <property type="entry name" value="Protein_kinase_ATP_BS"/>
</dbReference>
<dbReference type="PROSITE" id="PS00108">
    <property type="entry name" value="PROTEIN_KINASE_ST"/>
    <property type="match status" value="1"/>
</dbReference>
<evidence type="ECO:0000313" key="7">
    <source>
        <dbReference type="EMBL" id="PZR16556.1"/>
    </source>
</evidence>
<organism evidence="7 8">
    <name type="scientific">Archangium gephyra</name>
    <dbReference type="NCBI Taxonomy" id="48"/>
    <lineage>
        <taxon>Bacteria</taxon>
        <taxon>Pseudomonadati</taxon>
        <taxon>Myxococcota</taxon>
        <taxon>Myxococcia</taxon>
        <taxon>Myxococcales</taxon>
        <taxon>Cystobacterineae</taxon>
        <taxon>Archangiaceae</taxon>
        <taxon>Archangium</taxon>
    </lineage>
</organism>
<feature type="domain" description="Protein kinase" evidence="6">
    <location>
        <begin position="66"/>
        <end position="304"/>
    </location>
</feature>
<keyword evidence="4 5" id="KW-0067">ATP-binding</keyword>
<dbReference type="InterPro" id="IPR000719">
    <property type="entry name" value="Prot_kinase_dom"/>
</dbReference>
<dbReference type="CDD" id="cd14014">
    <property type="entry name" value="STKc_PknB_like"/>
    <property type="match status" value="1"/>
</dbReference>
<evidence type="ECO:0000256" key="4">
    <source>
        <dbReference type="ARBA" id="ARBA00022840"/>
    </source>
</evidence>
<accession>A0A2W5TVX6</accession>